<dbReference type="InterPro" id="IPR018161">
    <property type="entry name" value="Wnt_CS"/>
</dbReference>
<evidence type="ECO:0000256" key="10">
    <source>
        <dbReference type="SAM" id="SignalP"/>
    </source>
</evidence>
<dbReference type="PROSITE" id="PS00246">
    <property type="entry name" value="WNT1"/>
    <property type="match status" value="1"/>
</dbReference>
<gene>
    <name evidence="12" type="primary">LOC106474886</name>
</gene>
<dbReference type="PANTHER" id="PTHR12027">
    <property type="entry name" value="WNT RELATED"/>
    <property type="match status" value="1"/>
</dbReference>
<dbReference type="Proteomes" id="UP000694941">
    <property type="component" value="Unplaced"/>
</dbReference>
<sequence length="352" mass="39794">MQTGLIKVCLLLFFLISHVTAIQWLAIGKIRMTWKKKSQCAHIRRENILQGNQERLCRRNLEMMPYVASAARAAIKTCQETFANRRWNCSSIAFVPTLTYDLTSGSREQSFVFALTSAAVGHTIARACSAGSLLSCGCGRVSREAPNGDFKWGGCADNLRYGLKFARSFCDKPWRQKKLLQATEGIMNRHNNKVGRRVIRISVITQCKCHGVSGSCNIKTCWKALPKLLEVSDFLKRKYYIATEVDSQWRGKRLKLIPANSQMGIYGKDDLIFVTKSPDYCLPNPKVGSLGTRGRFCNSSSTETDGCDSMCCGRGFNSETIEKSERCHCKYNWCCYVTCRTCKYLIQQQRCH</sequence>
<dbReference type="InterPro" id="IPR043158">
    <property type="entry name" value="Wnt_C"/>
</dbReference>
<dbReference type="SMART" id="SM00097">
    <property type="entry name" value="WNT1"/>
    <property type="match status" value="1"/>
</dbReference>
<evidence type="ECO:0000256" key="8">
    <source>
        <dbReference type="ARBA" id="ARBA00023288"/>
    </source>
</evidence>
<evidence type="ECO:0000313" key="11">
    <source>
        <dbReference type="Proteomes" id="UP000694941"/>
    </source>
</evidence>
<dbReference type="GeneID" id="106474886"/>
<organism evidence="11 12">
    <name type="scientific">Limulus polyphemus</name>
    <name type="common">Atlantic horseshoe crab</name>
    <dbReference type="NCBI Taxonomy" id="6850"/>
    <lineage>
        <taxon>Eukaryota</taxon>
        <taxon>Metazoa</taxon>
        <taxon>Ecdysozoa</taxon>
        <taxon>Arthropoda</taxon>
        <taxon>Chelicerata</taxon>
        <taxon>Merostomata</taxon>
        <taxon>Xiphosura</taxon>
        <taxon>Limulidae</taxon>
        <taxon>Limulus</taxon>
    </lineage>
</organism>
<dbReference type="Pfam" id="PF00110">
    <property type="entry name" value="wnt"/>
    <property type="match status" value="1"/>
</dbReference>
<evidence type="ECO:0000256" key="9">
    <source>
        <dbReference type="RuleBase" id="RU003500"/>
    </source>
</evidence>
<keyword evidence="11" id="KW-1185">Reference proteome</keyword>
<dbReference type="PRINTS" id="PR01349">
    <property type="entry name" value="WNTPROTEIN"/>
</dbReference>
<keyword evidence="8" id="KW-0449">Lipoprotein</keyword>
<keyword evidence="10" id="KW-0732">Signal</keyword>
<protein>
    <recommendedName>
        <fullName evidence="9">Protein Wnt</fullName>
    </recommendedName>
</protein>
<dbReference type="CDD" id="cd19343">
    <property type="entry name" value="Wnt_Wnt11"/>
    <property type="match status" value="1"/>
</dbReference>
<keyword evidence="4" id="KW-0964">Secreted</keyword>
<dbReference type="PANTHER" id="PTHR12027:SF102">
    <property type="entry name" value="PROTEIN WNT"/>
    <property type="match status" value="1"/>
</dbReference>
<evidence type="ECO:0000256" key="7">
    <source>
        <dbReference type="ARBA" id="ARBA00023157"/>
    </source>
</evidence>
<evidence type="ECO:0000256" key="3">
    <source>
        <dbReference type="ARBA" id="ARBA00022473"/>
    </source>
</evidence>
<evidence type="ECO:0000256" key="1">
    <source>
        <dbReference type="ARBA" id="ARBA00004498"/>
    </source>
</evidence>
<comment type="function">
    <text evidence="9">Ligand for members of the frizzled family of seven transmembrane receptors.</text>
</comment>
<reference evidence="12" key="1">
    <citation type="submission" date="2025-08" db="UniProtKB">
        <authorList>
            <consortium name="RefSeq"/>
        </authorList>
    </citation>
    <scope>IDENTIFICATION</scope>
    <source>
        <tissue evidence="12">Muscle</tissue>
    </source>
</reference>
<evidence type="ECO:0000256" key="2">
    <source>
        <dbReference type="ARBA" id="ARBA00005683"/>
    </source>
</evidence>
<dbReference type="RefSeq" id="XP_022235854.1">
    <property type="nucleotide sequence ID" value="XM_022380146.1"/>
</dbReference>
<evidence type="ECO:0000256" key="4">
    <source>
        <dbReference type="ARBA" id="ARBA00022525"/>
    </source>
</evidence>
<evidence type="ECO:0000313" key="12">
    <source>
        <dbReference type="RefSeq" id="XP_022235854.1"/>
    </source>
</evidence>
<dbReference type="InterPro" id="IPR005817">
    <property type="entry name" value="Wnt"/>
</dbReference>
<keyword evidence="3 9" id="KW-0217">Developmental protein</keyword>
<dbReference type="Gene3D" id="3.30.2460.20">
    <property type="match status" value="1"/>
</dbReference>
<feature type="chain" id="PRO_5046136845" description="Protein Wnt" evidence="10">
    <location>
        <begin position="22"/>
        <end position="352"/>
    </location>
</feature>
<name>A0ABM1RWU9_LIMPO</name>
<evidence type="ECO:0000256" key="6">
    <source>
        <dbReference type="ARBA" id="ARBA00022687"/>
    </source>
</evidence>
<comment type="similarity">
    <text evidence="2 9">Belongs to the Wnt family.</text>
</comment>
<accession>A0ABM1RWU9</accession>
<keyword evidence="6 9" id="KW-0879">Wnt signaling pathway</keyword>
<evidence type="ECO:0000256" key="5">
    <source>
        <dbReference type="ARBA" id="ARBA00022530"/>
    </source>
</evidence>
<feature type="signal peptide" evidence="10">
    <location>
        <begin position="1"/>
        <end position="21"/>
    </location>
</feature>
<proteinExistence type="inferred from homology"/>
<keyword evidence="7" id="KW-1015">Disulfide bond</keyword>
<comment type="subcellular location">
    <subcellularLocation>
        <location evidence="1 9">Secreted</location>
        <location evidence="1 9">Extracellular space</location>
        <location evidence="1 9">Extracellular matrix</location>
    </subcellularLocation>
</comment>
<keyword evidence="5" id="KW-0272">Extracellular matrix</keyword>